<dbReference type="GO" id="GO:0000156">
    <property type="term" value="F:phosphorelay response regulator activity"/>
    <property type="evidence" value="ECO:0007669"/>
    <property type="project" value="InterPro"/>
</dbReference>
<dbReference type="Pfam" id="PF04397">
    <property type="entry name" value="LytTR"/>
    <property type="match status" value="1"/>
</dbReference>
<dbReference type="SUPFAM" id="SSF52172">
    <property type="entry name" value="CheY-like"/>
    <property type="match status" value="1"/>
</dbReference>
<keyword evidence="7" id="KW-1185">Reference proteome</keyword>
<sequence length="240" mass="28281">MLRIAICDDETEARDALRFQLEKIIDENSEEIVYEFTSGVNAEKWLRKYPGQIDLLFLDVEMSGMNGMETAERIRTFDENLLIVFVTGYQDYVFDGYRVGALDYVIKPVGLQRLREVYDRVKHILKERLQETFIVKNSDGIYRFHYEEILYFYSDRRLVKLVTLRGIYPFYEKLDALEKKMGRSFVRIHQRYLVNGKKVTHIGRTSLDILGQNREMQNLPISRALKETATTKLARIMLIG</sequence>
<name>A0A4R2LED6_9FIRM</name>
<dbReference type="Gene3D" id="2.40.50.1020">
    <property type="entry name" value="LytTr DNA-binding domain"/>
    <property type="match status" value="1"/>
</dbReference>
<dbReference type="InterPro" id="IPR011006">
    <property type="entry name" value="CheY-like_superfamily"/>
</dbReference>
<feature type="domain" description="Response regulatory" evidence="4">
    <location>
        <begin position="3"/>
        <end position="122"/>
    </location>
</feature>
<evidence type="ECO:0000313" key="6">
    <source>
        <dbReference type="EMBL" id="TCO82943.1"/>
    </source>
</evidence>
<accession>A0A4R2LED6</accession>
<evidence type="ECO:0000256" key="1">
    <source>
        <dbReference type="ARBA" id="ARBA00018672"/>
    </source>
</evidence>
<dbReference type="InterPro" id="IPR001789">
    <property type="entry name" value="Sig_transdc_resp-reg_receiver"/>
</dbReference>
<gene>
    <name evidence="6" type="ORF">EV212_11454</name>
</gene>
<keyword evidence="3" id="KW-0597">Phosphoprotein</keyword>
<dbReference type="PANTHER" id="PTHR37299:SF1">
    <property type="entry name" value="STAGE 0 SPORULATION PROTEIN A HOMOLOG"/>
    <property type="match status" value="1"/>
</dbReference>
<dbReference type="InterPro" id="IPR046947">
    <property type="entry name" value="LytR-like"/>
</dbReference>
<evidence type="ECO:0000259" key="5">
    <source>
        <dbReference type="PROSITE" id="PS50930"/>
    </source>
</evidence>
<dbReference type="Gene3D" id="3.40.50.2300">
    <property type="match status" value="1"/>
</dbReference>
<dbReference type="SMART" id="SM00448">
    <property type="entry name" value="REC"/>
    <property type="match status" value="1"/>
</dbReference>
<dbReference type="RefSeq" id="WP_132093502.1">
    <property type="nucleotide sequence ID" value="NZ_JANKAQ010000015.1"/>
</dbReference>
<dbReference type="PANTHER" id="PTHR37299">
    <property type="entry name" value="TRANSCRIPTIONAL REGULATOR-RELATED"/>
    <property type="match status" value="1"/>
</dbReference>
<dbReference type="PROSITE" id="PS50110">
    <property type="entry name" value="RESPONSE_REGULATORY"/>
    <property type="match status" value="1"/>
</dbReference>
<dbReference type="GO" id="GO:0003677">
    <property type="term" value="F:DNA binding"/>
    <property type="evidence" value="ECO:0007669"/>
    <property type="project" value="InterPro"/>
</dbReference>
<dbReference type="SMART" id="SM00850">
    <property type="entry name" value="LytTR"/>
    <property type="match status" value="1"/>
</dbReference>
<evidence type="ECO:0000256" key="3">
    <source>
        <dbReference type="PROSITE-ProRule" id="PRU00169"/>
    </source>
</evidence>
<evidence type="ECO:0000313" key="7">
    <source>
        <dbReference type="Proteomes" id="UP000295711"/>
    </source>
</evidence>
<dbReference type="PROSITE" id="PS50930">
    <property type="entry name" value="HTH_LYTTR"/>
    <property type="match status" value="1"/>
</dbReference>
<evidence type="ECO:0000256" key="2">
    <source>
        <dbReference type="ARBA" id="ARBA00024867"/>
    </source>
</evidence>
<evidence type="ECO:0000259" key="4">
    <source>
        <dbReference type="PROSITE" id="PS50110"/>
    </source>
</evidence>
<protein>
    <recommendedName>
        <fullName evidence="1">Stage 0 sporulation protein A homolog</fullName>
    </recommendedName>
</protein>
<comment type="caution">
    <text evidence="6">The sequence shown here is derived from an EMBL/GenBank/DDBJ whole genome shotgun (WGS) entry which is preliminary data.</text>
</comment>
<comment type="function">
    <text evidence="2">May play the central regulatory role in sporulation. It may be an element of the effector pathway responsible for the activation of sporulation genes in response to nutritional stress. Spo0A may act in concert with spo0H (a sigma factor) to control the expression of some genes that are critical to the sporulation process.</text>
</comment>
<reference evidence="6 7" key="1">
    <citation type="submission" date="2019-03" db="EMBL/GenBank/DDBJ databases">
        <title>Genomic Encyclopedia of Type Strains, Phase IV (KMG-IV): sequencing the most valuable type-strain genomes for metagenomic binning, comparative biology and taxonomic classification.</title>
        <authorList>
            <person name="Goeker M."/>
        </authorList>
    </citation>
    <scope>NUCLEOTIDE SEQUENCE [LARGE SCALE GENOMIC DNA]</scope>
    <source>
        <strain evidence="6 7">DSM 28559</strain>
    </source>
</reference>
<proteinExistence type="predicted"/>
<dbReference type="EMBL" id="SLXA01000014">
    <property type="protein sequence ID" value="TCO82943.1"/>
    <property type="molecule type" value="Genomic_DNA"/>
</dbReference>
<dbReference type="Pfam" id="PF00072">
    <property type="entry name" value="Response_reg"/>
    <property type="match status" value="1"/>
</dbReference>
<dbReference type="AlphaFoldDB" id="A0A4R2LED6"/>
<feature type="domain" description="HTH LytTR-type" evidence="5">
    <location>
        <begin position="133"/>
        <end position="231"/>
    </location>
</feature>
<feature type="modified residue" description="4-aspartylphosphate" evidence="3">
    <location>
        <position position="59"/>
    </location>
</feature>
<organism evidence="6 7">
    <name type="scientific">Frisingicoccus caecimuris</name>
    <dbReference type="NCBI Taxonomy" id="1796636"/>
    <lineage>
        <taxon>Bacteria</taxon>
        <taxon>Bacillati</taxon>
        <taxon>Bacillota</taxon>
        <taxon>Clostridia</taxon>
        <taxon>Lachnospirales</taxon>
        <taxon>Lachnospiraceae</taxon>
        <taxon>Frisingicoccus</taxon>
    </lineage>
</organism>
<dbReference type="Proteomes" id="UP000295711">
    <property type="component" value="Unassembled WGS sequence"/>
</dbReference>
<dbReference type="OrthoDB" id="9802383at2"/>
<dbReference type="InterPro" id="IPR007492">
    <property type="entry name" value="LytTR_DNA-bd_dom"/>
</dbReference>